<dbReference type="OrthoDB" id="244190at2759"/>
<dbReference type="RefSeq" id="XP_018228288.1">
    <property type="nucleotide sequence ID" value="XM_018375389.1"/>
</dbReference>
<comment type="subcellular location">
    <subcellularLocation>
        <location evidence="1">Membrane</location>
        <topology evidence="1">Single-pass membrane protein</topology>
    </subcellularLocation>
</comment>
<proteinExistence type="predicted"/>
<dbReference type="AlphaFoldDB" id="A0A0W4ZFH2"/>
<dbReference type="Gene3D" id="1.20.5.110">
    <property type="match status" value="1"/>
</dbReference>
<dbReference type="GO" id="GO:0005737">
    <property type="term" value="C:cytoplasm"/>
    <property type="evidence" value="ECO:0007669"/>
    <property type="project" value="UniProtKB-ARBA"/>
</dbReference>
<keyword evidence="2" id="KW-0813">Transport</keyword>
<reference evidence="9" key="1">
    <citation type="journal article" date="2016" name="Nat. Commun.">
        <title>Genome analysis of three Pneumocystis species reveals adaptation mechanisms to life exclusively in mammalian hosts.</title>
        <authorList>
            <person name="Ma L."/>
            <person name="Chen Z."/>
            <person name="Huang D.W."/>
            <person name="Kutty G."/>
            <person name="Ishihara M."/>
            <person name="Wang H."/>
            <person name="Abouelleil A."/>
            <person name="Bishop L."/>
            <person name="Davey E."/>
            <person name="Deng R."/>
            <person name="Deng X."/>
            <person name="Fan L."/>
            <person name="Fantoni G."/>
            <person name="Fitzgerald M."/>
            <person name="Gogineni E."/>
            <person name="Goldberg J.M."/>
            <person name="Handley G."/>
            <person name="Hu X."/>
            <person name="Huber C."/>
            <person name="Jiao X."/>
            <person name="Jones K."/>
            <person name="Levin J.Z."/>
            <person name="Liu Y."/>
            <person name="Macdonald P."/>
            <person name="Melnikov A."/>
            <person name="Raley C."/>
            <person name="Sassi M."/>
            <person name="Sherman B.T."/>
            <person name="Song X."/>
            <person name="Sykes S."/>
            <person name="Tran B."/>
            <person name="Walsh L."/>
            <person name="Xia Y."/>
            <person name="Yang J."/>
            <person name="Young S."/>
            <person name="Zeng Q."/>
            <person name="Zheng X."/>
            <person name="Stephens R."/>
            <person name="Nusbaum C."/>
            <person name="Birren B.W."/>
            <person name="Azadi P."/>
            <person name="Lempicki R.A."/>
            <person name="Cuomo C.A."/>
            <person name="Kovacs J.A."/>
        </authorList>
    </citation>
    <scope>NUCLEOTIDE SEQUENCE [LARGE SCALE GENOMIC DNA]</scope>
    <source>
        <strain evidence="9">RU7</strain>
    </source>
</reference>
<dbReference type="Proteomes" id="UP000053447">
    <property type="component" value="Unassembled WGS sequence"/>
</dbReference>
<evidence type="ECO:0000256" key="4">
    <source>
        <dbReference type="ARBA" id="ARBA00022989"/>
    </source>
</evidence>
<evidence type="ECO:0000313" key="8">
    <source>
        <dbReference type="EMBL" id="KTW27132.1"/>
    </source>
</evidence>
<dbReference type="VEuPathDB" id="FungiDB:T551_03126"/>
<dbReference type="SUPFAM" id="SSF58038">
    <property type="entry name" value="SNARE fusion complex"/>
    <property type="match status" value="1"/>
</dbReference>
<accession>A0A0W4ZFH2</accession>
<evidence type="ECO:0000256" key="2">
    <source>
        <dbReference type="ARBA" id="ARBA00022448"/>
    </source>
</evidence>
<organism evidence="8 9">
    <name type="scientific">Pneumocystis jirovecii (strain RU7)</name>
    <name type="common">Human pneumocystis pneumonia agent</name>
    <dbReference type="NCBI Taxonomy" id="1408657"/>
    <lineage>
        <taxon>Eukaryota</taxon>
        <taxon>Fungi</taxon>
        <taxon>Dikarya</taxon>
        <taxon>Ascomycota</taxon>
        <taxon>Taphrinomycotina</taxon>
        <taxon>Pneumocystomycetes</taxon>
        <taxon>Pneumocystaceae</taxon>
        <taxon>Pneumocystis</taxon>
    </lineage>
</organism>
<keyword evidence="3" id="KW-0812">Transmembrane</keyword>
<dbReference type="PANTHER" id="PTHR12791">
    <property type="entry name" value="GOLGI SNARE BET1-RELATED"/>
    <property type="match status" value="1"/>
</dbReference>
<dbReference type="eggNOG" id="ENOG502S813">
    <property type="taxonomic scope" value="Eukaryota"/>
</dbReference>
<feature type="domain" description="T-SNARE coiled-coil homology" evidence="7">
    <location>
        <begin position="151"/>
        <end position="213"/>
    </location>
</feature>
<evidence type="ECO:0000256" key="5">
    <source>
        <dbReference type="ARBA" id="ARBA00023136"/>
    </source>
</evidence>
<protein>
    <recommendedName>
        <fullName evidence="7">t-SNARE coiled-coil homology domain-containing protein</fullName>
    </recommendedName>
</protein>
<gene>
    <name evidence="8" type="ORF">T551_03126</name>
</gene>
<dbReference type="SMART" id="SM00397">
    <property type="entry name" value="t_SNARE"/>
    <property type="match status" value="1"/>
</dbReference>
<evidence type="ECO:0000256" key="6">
    <source>
        <dbReference type="SAM" id="Coils"/>
    </source>
</evidence>
<keyword evidence="5" id="KW-0472">Membrane</keyword>
<sequence length="227" mass="27217">MTTYSYLIFLLESAFYSILEKNKLKSLNLEISSEDEKHINKTMKAIKERIYKIEQEQSDFENNVNISTETLKQQEYILIRIQDYYRRLEEMLESENTDDYELIIDLKKEEKEHKLENEFLRTSNSKETEDFNNTFIKSSQESQKQILKAQQQIIKEQDLSLNNLYDSISTQKELTIQMESELELHNEFLEEMEVLVDKSQGKLKKSEKRLKKVVKNIKKKGKYFQVK</sequence>
<evidence type="ECO:0000256" key="3">
    <source>
        <dbReference type="ARBA" id="ARBA00022692"/>
    </source>
</evidence>
<feature type="coiled-coil region" evidence="6">
    <location>
        <begin position="189"/>
        <end position="216"/>
    </location>
</feature>
<dbReference type="GO" id="GO:0016020">
    <property type="term" value="C:membrane"/>
    <property type="evidence" value="ECO:0007669"/>
    <property type="project" value="UniProtKB-SubCell"/>
</dbReference>
<dbReference type="STRING" id="1408657.A0A0W4ZFH2"/>
<evidence type="ECO:0000256" key="1">
    <source>
        <dbReference type="ARBA" id="ARBA00004167"/>
    </source>
</evidence>
<evidence type="ECO:0000259" key="7">
    <source>
        <dbReference type="PROSITE" id="PS50192"/>
    </source>
</evidence>
<dbReference type="InterPro" id="IPR000727">
    <property type="entry name" value="T_SNARE_dom"/>
</dbReference>
<keyword evidence="6" id="KW-0175">Coiled coil</keyword>
<dbReference type="GO" id="GO:0012505">
    <property type="term" value="C:endomembrane system"/>
    <property type="evidence" value="ECO:0007669"/>
    <property type="project" value="UniProtKB-ARBA"/>
</dbReference>
<evidence type="ECO:0000313" key="9">
    <source>
        <dbReference type="Proteomes" id="UP000053447"/>
    </source>
</evidence>
<dbReference type="GeneID" id="28941644"/>
<keyword evidence="4" id="KW-1133">Transmembrane helix</keyword>
<dbReference type="EMBL" id="LFWA01000015">
    <property type="protein sequence ID" value="KTW27132.1"/>
    <property type="molecule type" value="Genomic_DNA"/>
</dbReference>
<name>A0A0W4ZFH2_PNEJ7</name>
<keyword evidence="9" id="KW-1185">Reference proteome</keyword>
<dbReference type="PROSITE" id="PS50192">
    <property type="entry name" value="T_SNARE"/>
    <property type="match status" value="1"/>
</dbReference>
<comment type="caution">
    <text evidence="8">The sequence shown here is derived from an EMBL/GenBank/DDBJ whole genome shotgun (WGS) entry which is preliminary data.</text>
</comment>